<gene>
    <name evidence="2" type="ORF">UN64_15030</name>
</gene>
<dbReference type="RefSeq" id="WP_077364203.1">
    <property type="nucleotide sequence ID" value="NZ_MQMF01000003.1"/>
</dbReference>
<dbReference type="Proteomes" id="UP000188597">
    <property type="component" value="Unassembled WGS sequence"/>
</dbReference>
<dbReference type="Pfam" id="PF12996">
    <property type="entry name" value="DUF3880"/>
    <property type="match status" value="1"/>
</dbReference>
<name>A0A1V3G5C3_9BACL</name>
<evidence type="ECO:0000313" key="3">
    <source>
        <dbReference type="Proteomes" id="UP000188597"/>
    </source>
</evidence>
<feature type="domain" description="LysM" evidence="1">
    <location>
        <begin position="349"/>
        <end position="392"/>
    </location>
</feature>
<reference evidence="2 3" key="1">
    <citation type="submission" date="2016-11" db="EMBL/GenBank/DDBJ databases">
        <authorList>
            <person name="Jaros S."/>
            <person name="Januszkiewicz K."/>
            <person name="Wedrychowicz H."/>
        </authorList>
    </citation>
    <scope>NUCLEOTIDE SEQUENCE [LARGE SCALE GENOMIC DNA]</scope>
    <source>
        <strain evidence="2 3">Con a/3</strain>
    </source>
</reference>
<dbReference type="Pfam" id="PF13524">
    <property type="entry name" value="Glyco_trans_1_2"/>
    <property type="match status" value="1"/>
</dbReference>
<evidence type="ECO:0000313" key="2">
    <source>
        <dbReference type="EMBL" id="OOE10666.1"/>
    </source>
</evidence>
<evidence type="ECO:0000259" key="1">
    <source>
        <dbReference type="PROSITE" id="PS51782"/>
    </source>
</evidence>
<dbReference type="PROSITE" id="PS51782">
    <property type="entry name" value="LYSM"/>
    <property type="match status" value="1"/>
</dbReference>
<dbReference type="InterPro" id="IPR055259">
    <property type="entry name" value="YkvP/CgeB_Glyco_trans-like"/>
</dbReference>
<dbReference type="InterPro" id="IPR024542">
    <property type="entry name" value="YkvP_N"/>
</dbReference>
<dbReference type="Pfam" id="PF01476">
    <property type="entry name" value="LysM"/>
    <property type="match status" value="1"/>
</dbReference>
<sequence length="395" mass="45352">MKILFLESHPMWIHGLPNGLKELGHTVIISGPVSKENILDMISKYEPDLILSMGWTPEHSREKQPWIRDAARSAHIPLVYWSTEDPLHTKNFTLPLICTMQPDFVFTVTPSLCETYEKLGIKASHLDFGYHSNVHYHTEPYSKYSANIAVVANAYPEFIKQNPDVFRSESFKNLIMPLIENNIRVDFWGNHWERLGEQLGVPIPSDWIHGYLSYTKARKVYSSSKIVIGLQNCTDQLSQRTFEVLGSGGCLLTSDTEAVREKFSPGRDLIVSSSPEETIEKVKYYLKNTKQRETIKNNGMKAIKPHSYYYRAKEMIKVLVKRGIISSRIANGDKGELINYKEVLEKKYKLHHVNLGDTLGQISMRYDIPLKKIMKINKFTSDKIYAGQIIKISKK</sequence>
<dbReference type="SUPFAM" id="SSF53756">
    <property type="entry name" value="UDP-Glycosyltransferase/glycogen phosphorylase"/>
    <property type="match status" value="1"/>
</dbReference>
<dbReference type="InterPro" id="IPR036779">
    <property type="entry name" value="LysM_dom_sf"/>
</dbReference>
<dbReference type="SMART" id="SM00257">
    <property type="entry name" value="LysM"/>
    <property type="match status" value="1"/>
</dbReference>
<comment type="caution">
    <text evidence="2">The sequence shown here is derived from an EMBL/GenBank/DDBJ whole genome shotgun (WGS) entry which is preliminary data.</text>
</comment>
<organism evidence="2 3">
    <name type="scientific">Fictibacillus arsenicus</name>
    <dbReference type="NCBI Taxonomy" id="255247"/>
    <lineage>
        <taxon>Bacteria</taxon>
        <taxon>Bacillati</taxon>
        <taxon>Bacillota</taxon>
        <taxon>Bacilli</taxon>
        <taxon>Bacillales</taxon>
        <taxon>Fictibacillaceae</taxon>
        <taxon>Fictibacillus</taxon>
    </lineage>
</organism>
<dbReference type="InterPro" id="IPR018392">
    <property type="entry name" value="LysM"/>
</dbReference>
<dbReference type="Gene3D" id="3.10.350.10">
    <property type="entry name" value="LysM domain"/>
    <property type="match status" value="1"/>
</dbReference>
<dbReference type="Gene3D" id="3.40.50.2000">
    <property type="entry name" value="Glycogen Phosphorylase B"/>
    <property type="match status" value="1"/>
</dbReference>
<dbReference type="AlphaFoldDB" id="A0A1V3G5C3"/>
<dbReference type="EMBL" id="MQMF01000003">
    <property type="protein sequence ID" value="OOE10666.1"/>
    <property type="molecule type" value="Genomic_DNA"/>
</dbReference>
<dbReference type="OrthoDB" id="7019976at2"/>
<dbReference type="SUPFAM" id="SSF54106">
    <property type="entry name" value="LysM domain"/>
    <property type="match status" value="1"/>
</dbReference>
<accession>A0A1V3G5C3</accession>
<proteinExistence type="predicted"/>
<protein>
    <submittedName>
        <fullName evidence="2">Peptigoglycan-binding protein LysM</fullName>
    </submittedName>
</protein>